<dbReference type="EMBL" id="EQ995376">
    <property type="protein sequence ID" value="EEF22286.1"/>
    <property type="molecule type" value="Genomic_DNA"/>
</dbReference>
<sequence>MRHGRGVQIAVRRSVHLHRSIGIVRIQRVTIALVAGTVVIASRGKFQTVVIVDIPVQLAQPAVIPRAIAVPATLSDGRRIGDGLQSRIRVTGNGLVTRQEDEQLVLDDRAANIGAVLG</sequence>
<name>B9TPC8_RICCO</name>
<dbReference type="Proteomes" id="UP000008311">
    <property type="component" value="Unassembled WGS sequence"/>
</dbReference>
<reference evidence="2" key="1">
    <citation type="journal article" date="2010" name="Nat. Biotechnol.">
        <title>Draft genome sequence of the oilseed species Ricinus communis.</title>
        <authorList>
            <person name="Chan A.P."/>
            <person name="Crabtree J."/>
            <person name="Zhao Q."/>
            <person name="Lorenzi H."/>
            <person name="Orvis J."/>
            <person name="Puiu D."/>
            <person name="Melake-Berhan A."/>
            <person name="Jones K.M."/>
            <person name="Redman J."/>
            <person name="Chen G."/>
            <person name="Cahoon E.B."/>
            <person name="Gedil M."/>
            <person name="Stanke M."/>
            <person name="Haas B.J."/>
            <person name="Wortman J.R."/>
            <person name="Fraser-Liggett C.M."/>
            <person name="Ravel J."/>
            <person name="Rabinowicz P.D."/>
        </authorList>
    </citation>
    <scope>NUCLEOTIDE SEQUENCE [LARGE SCALE GENOMIC DNA]</scope>
    <source>
        <strain evidence="2">cv. Hale</strain>
    </source>
</reference>
<proteinExistence type="predicted"/>
<evidence type="ECO:0000313" key="1">
    <source>
        <dbReference type="EMBL" id="EEF22286.1"/>
    </source>
</evidence>
<dbReference type="AlphaFoldDB" id="B9TPC8"/>
<protein>
    <submittedName>
        <fullName evidence="1">Uncharacterized protein</fullName>
    </submittedName>
</protein>
<gene>
    <name evidence="1" type="ORF">RCOM_1967180</name>
</gene>
<dbReference type="InParanoid" id="B9TPC8"/>
<evidence type="ECO:0000313" key="2">
    <source>
        <dbReference type="Proteomes" id="UP000008311"/>
    </source>
</evidence>
<accession>B9TPC8</accession>
<organism evidence="1 2">
    <name type="scientific">Ricinus communis</name>
    <name type="common">Castor bean</name>
    <dbReference type="NCBI Taxonomy" id="3988"/>
    <lineage>
        <taxon>Eukaryota</taxon>
        <taxon>Viridiplantae</taxon>
        <taxon>Streptophyta</taxon>
        <taxon>Embryophyta</taxon>
        <taxon>Tracheophyta</taxon>
        <taxon>Spermatophyta</taxon>
        <taxon>Magnoliopsida</taxon>
        <taxon>eudicotyledons</taxon>
        <taxon>Gunneridae</taxon>
        <taxon>Pentapetalae</taxon>
        <taxon>rosids</taxon>
        <taxon>fabids</taxon>
        <taxon>Malpighiales</taxon>
        <taxon>Euphorbiaceae</taxon>
        <taxon>Acalyphoideae</taxon>
        <taxon>Acalypheae</taxon>
        <taxon>Ricinus</taxon>
    </lineage>
</organism>
<keyword evidence="2" id="KW-1185">Reference proteome</keyword>